<dbReference type="OrthoDB" id="9814432at2"/>
<evidence type="ECO:0000256" key="1">
    <source>
        <dbReference type="SAM" id="Phobius"/>
    </source>
</evidence>
<evidence type="ECO:0008006" key="4">
    <source>
        <dbReference type="Google" id="ProtNLM"/>
    </source>
</evidence>
<name>A0A558HES3_9GAMM</name>
<keyword evidence="1" id="KW-0472">Membrane</keyword>
<keyword evidence="1" id="KW-1133">Transmembrane helix</keyword>
<dbReference type="Proteomes" id="UP000319941">
    <property type="component" value="Unassembled WGS sequence"/>
</dbReference>
<reference evidence="2 3" key="1">
    <citation type="submission" date="2019-07" db="EMBL/GenBank/DDBJ databases">
        <title>Diversity of Bacteria from Kongsfjorden, Arctic.</title>
        <authorList>
            <person name="Yu Y."/>
        </authorList>
    </citation>
    <scope>NUCLEOTIDE SEQUENCE [LARGE SCALE GENOMIC DNA]</scope>
    <source>
        <strain evidence="2 3">SM1923</strain>
    </source>
</reference>
<evidence type="ECO:0000313" key="3">
    <source>
        <dbReference type="Proteomes" id="UP000319941"/>
    </source>
</evidence>
<protein>
    <recommendedName>
        <fullName evidence="4">Preprotein translocase subunit YajC</fullName>
    </recommendedName>
</protein>
<accession>A0A558HES3</accession>
<dbReference type="InterPro" id="IPR049708">
    <property type="entry name" value="PP0621-like"/>
</dbReference>
<proteinExistence type="predicted"/>
<keyword evidence="3" id="KW-1185">Reference proteome</keyword>
<feature type="transmembrane region" description="Helical" evidence="1">
    <location>
        <begin position="6"/>
        <end position="22"/>
    </location>
</feature>
<gene>
    <name evidence="2" type="ORF">FQP86_15980</name>
</gene>
<sequence>MSLLIIRLLVFVVLFWAGLRLYRMYRQWKLGQEHSEHGEPTERKAQNMVRCAYCDLHLPEDDAIRHEALTFCCNEHQQHFLEEGPRK</sequence>
<dbReference type="STRING" id="553385.GCA_000591415_01361"/>
<comment type="caution">
    <text evidence="2">The sequence shown here is derived from an EMBL/GenBank/DDBJ whole genome shotgun (WGS) entry which is preliminary data.</text>
</comment>
<evidence type="ECO:0000313" key="2">
    <source>
        <dbReference type="EMBL" id="TVU67635.1"/>
    </source>
</evidence>
<keyword evidence="1" id="KW-0812">Transmembrane</keyword>
<dbReference type="EMBL" id="VNFH01000013">
    <property type="protein sequence ID" value="TVU67635.1"/>
    <property type="molecule type" value="Genomic_DNA"/>
</dbReference>
<dbReference type="RefSeq" id="WP_024951568.1">
    <property type="nucleotide sequence ID" value="NZ_CAWOWR010000033.1"/>
</dbReference>
<dbReference type="NCBIfam" id="NF041023">
    <property type="entry name" value="PP0621_fam"/>
    <property type="match status" value="1"/>
</dbReference>
<organism evidence="2 3">
    <name type="scientific">Cobetia crustatorum</name>
    <dbReference type="NCBI Taxonomy" id="553385"/>
    <lineage>
        <taxon>Bacteria</taxon>
        <taxon>Pseudomonadati</taxon>
        <taxon>Pseudomonadota</taxon>
        <taxon>Gammaproteobacteria</taxon>
        <taxon>Oceanospirillales</taxon>
        <taxon>Halomonadaceae</taxon>
        <taxon>Cobetia</taxon>
    </lineage>
</organism>
<dbReference type="AlphaFoldDB" id="A0A558HES3"/>